<dbReference type="FunFam" id="3.30.160.60:FF:001370">
    <property type="entry name" value="Zinc finger protein"/>
    <property type="match status" value="1"/>
</dbReference>
<feature type="binding site" evidence="12">
    <location>
        <position position="63"/>
    </location>
    <ligand>
        <name>Zn(2+)</name>
        <dbReference type="ChEBI" id="CHEBI:29105"/>
    </ligand>
</feature>
<feature type="domain" description="C2H2-type" evidence="13">
    <location>
        <begin position="523"/>
        <end position="551"/>
    </location>
</feature>
<evidence type="ECO:0000256" key="11">
    <source>
        <dbReference type="PROSITE-ProRule" id="PRU00042"/>
    </source>
</evidence>
<dbReference type="FunFam" id="3.30.160.60:FF:001119">
    <property type="entry name" value="zinc finger protein 408"/>
    <property type="match status" value="1"/>
</dbReference>
<name>A0A1B0BFU2_9MUSC</name>
<dbReference type="PANTHER" id="PTHR24404:SF114">
    <property type="entry name" value="KLUMPFUSS, ISOFORM B-RELATED"/>
    <property type="match status" value="1"/>
</dbReference>
<evidence type="ECO:0000256" key="12">
    <source>
        <dbReference type="PROSITE-ProRule" id="PRU01263"/>
    </source>
</evidence>
<keyword evidence="5 11" id="KW-0863">Zinc-finger</keyword>
<feature type="binding site" evidence="12">
    <location>
        <position position="66"/>
    </location>
    <ligand>
        <name>Zn(2+)</name>
        <dbReference type="ChEBI" id="CHEBI:29105"/>
    </ligand>
</feature>
<keyword evidence="9" id="KW-0804">Transcription</keyword>
<keyword evidence="16" id="KW-1185">Reference proteome</keyword>
<evidence type="ECO:0000256" key="7">
    <source>
        <dbReference type="ARBA" id="ARBA00023015"/>
    </source>
</evidence>
<dbReference type="GO" id="GO:0008270">
    <property type="term" value="F:zinc ion binding"/>
    <property type="evidence" value="ECO:0007669"/>
    <property type="project" value="UniProtKB-UniRule"/>
</dbReference>
<reference evidence="15" key="2">
    <citation type="submission" date="2020-05" db="UniProtKB">
        <authorList>
            <consortium name="EnsemblMetazoa"/>
        </authorList>
    </citation>
    <scope>IDENTIFICATION</scope>
    <source>
        <strain evidence="15">IAEA</strain>
    </source>
</reference>
<evidence type="ECO:0000256" key="10">
    <source>
        <dbReference type="ARBA" id="ARBA00023242"/>
    </source>
</evidence>
<evidence type="ECO:0000256" key="9">
    <source>
        <dbReference type="ARBA" id="ARBA00023163"/>
    </source>
</evidence>
<evidence type="ECO:0000256" key="2">
    <source>
        <dbReference type="ARBA" id="ARBA00006991"/>
    </source>
</evidence>
<dbReference type="SMART" id="SM00868">
    <property type="entry name" value="zf-AD"/>
    <property type="match status" value="1"/>
</dbReference>
<dbReference type="PROSITE" id="PS50157">
    <property type="entry name" value="ZINC_FINGER_C2H2_2"/>
    <property type="match status" value="13"/>
</dbReference>
<dbReference type="VEuPathDB" id="VectorBase:GPPI028660"/>
<accession>A0A1B0BFU2</accession>
<organism evidence="15 16">
    <name type="scientific">Glossina palpalis gambiensis</name>
    <dbReference type="NCBI Taxonomy" id="67801"/>
    <lineage>
        <taxon>Eukaryota</taxon>
        <taxon>Metazoa</taxon>
        <taxon>Ecdysozoa</taxon>
        <taxon>Arthropoda</taxon>
        <taxon>Hexapoda</taxon>
        <taxon>Insecta</taxon>
        <taxon>Pterygota</taxon>
        <taxon>Neoptera</taxon>
        <taxon>Endopterygota</taxon>
        <taxon>Diptera</taxon>
        <taxon>Brachycera</taxon>
        <taxon>Muscomorpha</taxon>
        <taxon>Hippoboscoidea</taxon>
        <taxon>Glossinidae</taxon>
        <taxon>Glossina</taxon>
    </lineage>
</organism>
<evidence type="ECO:0000256" key="4">
    <source>
        <dbReference type="ARBA" id="ARBA00022737"/>
    </source>
</evidence>
<feature type="domain" description="C2H2-type" evidence="13">
    <location>
        <begin position="122"/>
        <end position="150"/>
    </location>
</feature>
<evidence type="ECO:0000256" key="6">
    <source>
        <dbReference type="ARBA" id="ARBA00022833"/>
    </source>
</evidence>
<evidence type="ECO:0000313" key="15">
    <source>
        <dbReference type="EnsemblMetazoa" id="GPPI028660-PA"/>
    </source>
</evidence>
<dbReference type="AlphaFoldDB" id="A0A1B0BFU2"/>
<feature type="binding site" evidence="12">
    <location>
        <position position="13"/>
    </location>
    <ligand>
        <name>Zn(2+)</name>
        <dbReference type="ChEBI" id="CHEBI:29105"/>
    </ligand>
</feature>
<dbReference type="GO" id="GO:0006357">
    <property type="term" value="P:regulation of transcription by RNA polymerase II"/>
    <property type="evidence" value="ECO:0007669"/>
    <property type="project" value="TreeGrafter"/>
</dbReference>
<feature type="domain" description="C2H2-type" evidence="13">
    <location>
        <begin position="612"/>
        <end position="639"/>
    </location>
</feature>
<comment type="similarity">
    <text evidence="2">Belongs to the krueppel C2H2-type zinc-finger protein family.</text>
</comment>
<evidence type="ECO:0000256" key="5">
    <source>
        <dbReference type="ARBA" id="ARBA00022771"/>
    </source>
</evidence>
<evidence type="ECO:0000256" key="3">
    <source>
        <dbReference type="ARBA" id="ARBA00022723"/>
    </source>
</evidence>
<dbReference type="Proteomes" id="UP000092460">
    <property type="component" value="Unassembled WGS sequence"/>
</dbReference>
<evidence type="ECO:0000259" key="14">
    <source>
        <dbReference type="PROSITE" id="PS51915"/>
    </source>
</evidence>
<dbReference type="GO" id="GO:0003700">
    <property type="term" value="F:DNA-binding transcription factor activity"/>
    <property type="evidence" value="ECO:0007669"/>
    <property type="project" value="TreeGrafter"/>
</dbReference>
<feature type="domain" description="C2H2-type" evidence="13">
    <location>
        <begin position="640"/>
        <end position="667"/>
    </location>
</feature>
<dbReference type="GO" id="GO:0005634">
    <property type="term" value="C:nucleus"/>
    <property type="evidence" value="ECO:0007669"/>
    <property type="project" value="UniProtKB-SubCell"/>
</dbReference>
<keyword evidence="4" id="KW-0677">Repeat</keyword>
<sequence>MDIKVQTNHNIICRICLQENINLYPIEDQVQVLEDRIATLAEIITECTKYPVLDSDQLPTHICNVCKEAARTAYCFKRQTEKAYCRLKAYYDKTWTPKDERQISKVPSTREQFTQTEHKNCHQCESCPRKFFKGRELREHRMQEHSNDNGRKCRVCGEKFIHLGQLKVHLSTEHPNEGIHCDFKCSTCSKVFSRKDHLKRHLRCVHKYELEEDKINNSVQLTLDEPEIEFEKQVNPPNSTTAITSTTLIGVDTDTSLNNHSSHWLDYEDEEEALPQVNDEQHTSMAAVNPFSSDDDEENVYQIKKCDSLSSGEQEDVKEFTDYVVQPEISIKVEKSEESFNFNDFERGIDTPREKRLVTTIANLTNLKHEKALSEDEVMQEENQQNFGDENNDHDCEPISDIEDMDEENANNDNKILKPTKNLRVFKTMKKEAKEAEKNIRKNNNFVSNVKGHTTRRRYGASKNEENRCLQCNRTFSRYNHLLRHMLTHSDEKPHVCCYCGKRFSRSDHLQKHIASLHTEKQFKCDQCSCAYGRKDHLQRHKETRHGNNPPPPKLFECDMCEKKFTTKAYLMKHKQLHGARLYVCKHCPETFNDKDLLKEHQKKMHTQPRNFLCSICGDSFQRNEYLKIHMRRHTGEKPYKCRFCEKGFPRSTDLKMHERYHIGIKPNLCNLCGKGFHRPYNLTIHMRTHTGEKPYKCTQCPQAFAQSNDLKAHIRRHTGERFRCDVCGAAFLQRYGLKAHVKAAHGIIMTSFTGRLQKVQLPAELAQQILESPSQQQQQQQQQQQVNVVQSTPSPTSMQSSCAATAVSQYSLNPILMQTNSLIEANTTLVLSATQMSL</sequence>
<feature type="domain" description="C2H2-type" evidence="13">
    <location>
        <begin position="556"/>
        <end position="578"/>
    </location>
</feature>
<feature type="domain" description="C2H2-type" evidence="13">
    <location>
        <begin position="183"/>
        <end position="211"/>
    </location>
</feature>
<feature type="domain" description="C2H2-type" evidence="13">
    <location>
        <begin position="668"/>
        <end position="695"/>
    </location>
</feature>
<keyword evidence="10" id="KW-0539">Nucleus</keyword>
<dbReference type="STRING" id="67801.A0A1B0BFU2"/>
<feature type="domain" description="C2H2-type" evidence="13">
    <location>
        <begin position="151"/>
        <end position="179"/>
    </location>
</feature>
<dbReference type="EnsemblMetazoa" id="GPPI028660-RA">
    <property type="protein sequence ID" value="GPPI028660-PA"/>
    <property type="gene ID" value="GPPI028660"/>
</dbReference>
<feature type="domain" description="C2H2-type" evidence="13">
    <location>
        <begin position="467"/>
        <end position="494"/>
    </location>
</feature>
<dbReference type="EMBL" id="JXJN01013666">
    <property type="status" value="NOT_ANNOTATED_CDS"/>
    <property type="molecule type" value="Genomic_DNA"/>
</dbReference>
<dbReference type="GO" id="GO:0000978">
    <property type="term" value="F:RNA polymerase II cis-regulatory region sequence-specific DNA binding"/>
    <property type="evidence" value="ECO:0007669"/>
    <property type="project" value="TreeGrafter"/>
</dbReference>
<keyword evidence="7" id="KW-0805">Transcription regulation</keyword>
<dbReference type="InterPro" id="IPR050589">
    <property type="entry name" value="Ikaros_C2H2-ZF"/>
</dbReference>
<evidence type="ECO:0000313" key="16">
    <source>
        <dbReference type="Proteomes" id="UP000092460"/>
    </source>
</evidence>
<feature type="domain" description="ZAD" evidence="14">
    <location>
        <begin position="11"/>
        <end position="90"/>
    </location>
</feature>
<dbReference type="FunFam" id="3.30.160.60:FF:000608">
    <property type="entry name" value="zinc finger protein 286A isoform X1"/>
    <property type="match status" value="1"/>
</dbReference>
<dbReference type="InterPro" id="IPR013087">
    <property type="entry name" value="Znf_C2H2_type"/>
</dbReference>
<dbReference type="Gene3D" id="3.30.160.60">
    <property type="entry name" value="Classic Zinc Finger"/>
    <property type="match status" value="9"/>
</dbReference>
<reference evidence="16" key="1">
    <citation type="submission" date="2015-01" db="EMBL/GenBank/DDBJ databases">
        <authorList>
            <person name="Aksoy S."/>
            <person name="Warren W."/>
            <person name="Wilson R.K."/>
        </authorList>
    </citation>
    <scope>NUCLEOTIDE SEQUENCE [LARGE SCALE GENOMIC DNA]</scope>
    <source>
        <strain evidence="16">IAEA</strain>
    </source>
</reference>
<protein>
    <recommendedName>
        <fullName evidence="17">Protein krueppel</fullName>
    </recommendedName>
</protein>
<feature type="domain" description="C2H2-type" evidence="13">
    <location>
        <begin position="583"/>
        <end position="611"/>
    </location>
</feature>
<keyword evidence="8" id="KW-0238">DNA-binding</keyword>
<feature type="domain" description="C2H2-type" evidence="13">
    <location>
        <begin position="696"/>
        <end position="723"/>
    </location>
</feature>
<comment type="subcellular location">
    <subcellularLocation>
        <location evidence="1">Nucleus</location>
    </subcellularLocation>
</comment>
<feature type="domain" description="C2H2-type" evidence="13">
    <location>
        <begin position="723"/>
        <end position="746"/>
    </location>
</feature>
<evidence type="ECO:0000256" key="8">
    <source>
        <dbReference type="ARBA" id="ARBA00023125"/>
    </source>
</evidence>
<dbReference type="PROSITE" id="PS00028">
    <property type="entry name" value="ZINC_FINGER_C2H2_1"/>
    <property type="match status" value="12"/>
</dbReference>
<evidence type="ECO:0000256" key="1">
    <source>
        <dbReference type="ARBA" id="ARBA00004123"/>
    </source>
</evidence>
<dbReference type="InterPro" id="IPR036236">
    <property type="entry name" value="Znf_C2H2_sf"/>
</dbReference>
<keyword evidence="6 12" id="KW-0862">Zinc</keyword>
<dbReference type="SUPFAM" id="SSF57716">
    <property type="entry name" value="Glucocorticoid receptor-like (DNA-binding domain)"/>
    <property type="match status" value="1"/>
</dbReference>
<dbReference type="FunFam" id="3.30.160.60:FF:000182">
    <property type="entry name" value="zinc finger protein 366"/>
    <property type="match status" value="1"/>
</dbReference>
<evidence type="ECO:0000259" key="13">
    <source>
        <dbReference type="PROSITE" id="PS50157"/>
    </source>
</evidence>
<dbReference type="PANTHER" id="PTHR24404">
    <property type="entry name" value="ZINC FINGER PROTEIN"/>
    <property type="match status" value="1"/>
</dbReference>
<dbReference type="Pfam" id="PF07776">
    <property type="entry name" value="zf-AD"/>
    <property type="match status" value="1"/>
</dbReference>
<evidence type="ECO:0008006" key="17">
    <source>
        <dbReference type="Google" id="ProtNLM"/>
    </source>
</evidence>
<feature type="binding site" evidence="12">
    <location>
        <position position="16"/>
    </location>
    <ligand>
        <name>Zn(2+)</name>
        <dbReference type="ChEBI" id="CHEBI:29105"/>
    </ligand>
</feature>
<dbReference type="SUPFAM" id="SSF57667">
    <property type="entry name" value="beta-beta-alpha zinc fingers"/>
    <property type="match status" value="8"/>
</dbReference>
<proteinExistence type="inferred from homology"/>
<dbReference type="Pfam" id="PF00096">
    <property type="entry name" value="zf-C2H2"/>
    <property type="match status" value="10"/>
</dbReference>
<dbReference type="PROSITE" id="PS51915">
    <property type="entry name" value="ZAD"/>
    <property type="match status" value="1"/>
</dbReference>
<keyword evidence="3 12" id="KW-0479">Metal-binding</keyword>
<dbReference type="InterPro" id="IPR012934">
    <property type="entry name" value="Znf_AD"/>
</dbReference>
<feature type="domain" description="C2H2-type" evidence="13">
    <location>
        <begin position="495"/>
        <end position="523"/>
    </location>
</feature>
<dbReference type="FunFam" id="3.30.160.60:FF:000100">
    <property type="entry name" value="Zinc finger 45-like"/>
    <property type="match status" value="1"/>
</dbReference>
<dbReference type="SMART" id="SM00355">
    <property type="entry name" value="ZnF_C2H2"/>
    <property type="match status" value="13"/>
</dbReference>